<evidence type="ECO:0000313" key="1">
    <source>
        <dbReference type="EMBL" id="WMN11956.1"/>
    </source>
</evidence>
<accession>A0AA51RB92</accession>
<dbReference type="Proteomes" id="UP001230496">
    <property type="component" value="Chromosome"/>
</dbReference>
<dbReference type="KEGG" id="msaa:QYS49_31895"/>
<dbReference type="PROSITE" id="PS51257">
    <property type="entry name" value="PROKAR_LIPOPROTEIN"/>
    <property type="match status" value="1"/>
</dbReference>
<organism evidence="1 2">
    <name type="scientific">Marivirga salinarum</name>
    <dbReference type="NCBI Taxonomy" id="3059078"/>
    <lineage>
        <taxon>Bacteria</taxon>
        <taxon>Pseudomonadati</taxon>
        <taxon>Bacteroidota</taxon>
        <taxon>Cytophagia</taxon>
        <taxon>Cytophagales</taxon>
        <taxon>Marivirgaceae</taxon>
        <taxon>Marivirga</taxon>
    </lineage>
</organism>
<keyword evidence="2" id="KW-1185">Reference proteome</keyword>
<dbReference type="EMBL" id="CP129971">
    <property type="protein sequence ID" value="WMN11956.1"/>
    <property type="molecule type" value="Genomic_DNA"/>
</dbReference>
<reference evidence="1 2" key="1">
    <citation type="submission" date="2023-08" db="EMBL/GenBank/DDBJ databases">
        <title>Comparative genomics and taxonomic characterization of three novel marine species of genus Marivirga.</title>
        <authorList>
            <person name="Muhammad N."/>
            <person name="Kim S.-G."/>
        </authorList>
    </citation>
    <scope>NUCLEOTIDE SEQUENCE [LARGE SCALE GENOMIC DNA]</scope>
    <source>
        <strain evidence="1 2">BDSF4-3</strain>
    </source>
</reference>
<protein>
    <recommendedName>
        <fullName evidence="3">Lipoprotein</fullName>
    </recommendedName>
</protein>
<dbReference type="AlphaFoldDB" id="A0AA51RB92"/>
<gene>
    <name evidence="1" type="ORF">QYS49_31895</name>
</gene>
<evidence type="ECO:0008006" key="3">
    <source>
        <dbReference type="Google" id="ProtNLM"/>
    </source>
</evidence>
<sequence length="162" mass="18016">MKLFFTILGTLLIFQACETAPPAQGPNAQNANNQTDDDQGIIVIKISTNLNTELTDWVFSPSKSIKIPDLPIDSIIFQAPVRSVKEVPGAEAVLFNVSTNSFISSSILKSNVRYTIKNYRSGNLKGYFNSRDYVLRVGLRSQEEGNAVSIPYECKLIIYHQL</sequence>
<dbReference type="RefSeq" id="WP_308349711.1">
    <property type="nucleotide sequence ID" value="NZ_CP129971.1"/>
</dbReference>
<proteinExistence type="predicted"/>
<evidence type="ECO:0000313" key="2">
    <source>
        <dbReference type="Proteomes" id="UP001230496"/>
    </source>
</evidence>
<name>A0AA51RB92_9BACT</name>